<dbReference type="SUPFAM" id="SSF55447">
    <property type="entry name" value="CO dehydrogenase flavoprotein C-terminal domain-like"/>
    <property type="match status" value="1"/>
</dbReference>
<dbReference type="Gene3D" id="3.30.465.10">
    <property type="match status" value="1"/>
</dbReference>
<dbReference type="GO" id="GO:0005506">
    <property type="term" value="F:iron ion binding"/>
    <property type="evidence" value="ECO:0007669"/>
    <property type="project" value="InterPro"/>
</dbReference>
<feature type="domain" description="FAD-binding PCMH-type" evidence="7">
    <location>
        <begin position="208"/>
        <end position="390"/>
    </location>
</feature>
<keyword evidence="2" id="KW-0479">Metal-binding</keyword>
<dbReference type="InterPro" id="IPR036010">
    <property type="entry name" value="2Fe-2S_ferredoxin-like_sf"/>
</dbReference>
<dbReference type="SMART" id="SM01092">
    <property type="entry name" value="CO_deh_flav_C"/>
    <property type="match status" value="1"/>
</dbReference>
<evidence type="ECO:0000256" key="2">
    <source>
        <dbReference type="ARBA" id="ARBA00022723"/>
    </source>
</evidence>
<keyword evidence="5" id="KW-0408">Iron</keyword>
<dbReference type="AlphaFoldDB" id="A0A3P3XHC3"/>
<evidence type="ECO:0000256" key="3">
    <source>
        <dbReference type="ARBA" id="ARBA00022827"/>
    </source>
</evidence>
<evidence type="ECO:0000259" key="6">
    <source>
        <dbReference type="PROSITE" id="PS51085"/>
    </source>
</evidence>
<accession>A0A3P3XHC3</accession>
<evidence type="ECO:0000256" key="1">
    <source>
        <dbReference type="ARBA" id="ARBA00022630"/>
    </source>
</evidence>
<organism evidence="8">
    <name type="scientific">uncultured spirochete</name>
    <dbReference type="NCBI Taxonomy" id="156406"/>
    <lineage>
        <taxon>Bacteria</taxon>
        <taxon>Pseudomonadati</taxon>
        <taxon>Spirochaetota</taxon>
        <taxon>Spirochaetia</taxon>
        <taxon>Spirochaetales</taxon>
        <taxon>environmental samples</taxon>
    </lineage>
</organism>
<dbReference type="PROSITE" id="PS51387">
    <property type="entry name" value="FAD_PCMH"/>
    <property type="match status" value="1"/>
</dbReference>
<keyword evidence="4" id="KW-0560">Oxidoreductase</keyword>
<dbReference type="InterPro" id="IPR012675">
    <property type="entry name" value="Beta-grasp_dom_sf"/>
</dbReference>
<dbReference type="InterPro" id="IPR001041">
    <property type="entry name" value="2Fe-2S_ferredoxin-type"/>
</dbReference>
<dbReference type="GO" id="GO:0071949">
    <property type="term" value="F:FAD binding"/>
    <property type="evidence" value="ECO:0007669"/>
    <property type="project" value="InterPro"/>
</dbReference>
<dbReference type="InterPro" id="IPR016166">
    <property type="entry name" value="FAD-bd_PCMH"/>
</dbReference>
<dbReference type="InterPro" id="IPR036884">
    <property type="entry name" value="2Fe-2S-bd_dom_sf"/>
</dbReference>
<dbReference type="InterPro" id="IPR016208">
    <property type="entry name" value="Ald_Oxase/xanthine_DH-like"/>
</dbReference>
<dbReference type="SUPFAM" id="SSF54292">
    <property type="entry name" value="2Fe-2S ferredoxin-like"/>
    <property type="match status" value="1"/>
</dbReference>
<dbReference type="InterPro" id="IPR006058">
    <property type="entry name" value="2Fe2S_fd_BS"/>
</dbReference>
<keyword evidence="1" id="KW-0285">Flavoprotein</keyword>
<dbReference type="GO" id="GO:0051537">
    <property type="term" value="F:2 iron, 2 sulfur cluster binding"/>
    <property type="evidence" value="ECO:0007669"/>
    <property type="project" value="InterPro"/>
</dbReference>
<protein>
    <submittedName>
        <fullName evidence="8">Xanthine dehydrogenase, Fe-S binding subunit (Modular protein)</fullName>
    </submittedName>
</protein>
<feature type="domain" description="2Fe-2S ferredoxin-type" evidence="6">
    <location>
        <begin position="2"/>
        <end position="86"/>
    </location>
</feature>
<dbReference type="Gene3D" id="3.10.20.30">
    <property type="match status" value="1"/>
</dbReference>
<reference evidence="8" key="1">
    <citation type="submission" date="2017-02" db="EMBL/GenBank/DDBJ databases">
        <authorList>
            <person name="Regsiter A."/>
            <person name="William W."/>
        </authorList>
    </citation>
    <scope>NUCLEOTIDE SEQUENCE</scope>
    <source>
        <strain evidence="8">Bib</strain>
    </source>
</reference>
<name>A0A3P3XHC3_9SPIR</name>
<dbReference type="InterPro" id="IPR002346">
    <property type="entry name" value="Mopterin_DH_FAD-bd"/>
</dbReference>
<dbReference type="InterPro" id="IPR016169">
    <property type="entry name" value="FAD-bd_PCMH_sub2"/>
</dbReference>
<evidence type="ECO:0000256" key="4">
    <source>
        <dbReference type="ARBA" id="ARBA00023002"/>
    </source>
</evidence>
<dbReference type="InterPro" id="IPR036683">
    <property type="entry name" value="CO_DH_flav_C_dom_sf"/>
</dbReference>
<dbReference type="Pfam" id="PF03450">
    <property type="entry name" value="CO_deh_flav_C"/>
    <property type="match status" value="1"/>
</dbReference>
<dbReference type="InterPro" id="IPR005107">
    <property type="entry name" value="CO_DH_flav_C"/>
</dbReference>
<dbReference type="PROSITE" id="PS51085">
    <property type="entry name" value="2FE2S_FER_2"/>
    <property type="match status" value="1"/>
</dbReference>
<evidence type="ECO:0000313" key="8">
    <source>
        <dbReference type="EMBL" id="SLM10606.1"/>
    </source>
</evidence>
<dbReference type="Pfam" id="PF00111">
    <property type="entry name" value="Fer2"/>
    <property type="match status" value="1"/>
</dbReference>
<gene>
    <name evidence="8" type="ORF">SPIROBIBN47_150064</name>
</gene>
<dbReference type="Gene3D" id="3.30.390.50">
    <property type="entry name" value="CO dehydrogenase flavoprotein, C-terminal domain"/>
    <property type="match status" value="1"/>
</dbReference>
<keyword evidence="3" id="KW-0274">FAD</keyword>
<dbReference type="InterPro" id="IPR036318">
    <property type="entry name" value="FAD-bd_PCMH-like_sf"/>
</dbReference>
<dbReference type="Gene3D" id="1.10.150.120">
    <property type="entry name" value="[2Fe-2S]-binding domain"/>
    <property type="match status" value="1"/>
</dbReference>
<dbReference type="Pfam" id="PF00941">
    <property type="entry name" value="FAD_binding_5"/>
    <property type="match status" value="1"/>
</dbReference>
<dbReference type="GO" id="GO:0016491">
    <property type="term" value="F:oxidoreductase activity"/>
    <property type="evidence" value="ECO:0007669"/>
    <property type="project" value="UniProtKB-KW"/>
</dbReference>
<dbReference type="SUPFAM" id="SSF47741">
    <property type="entry name" value="CO dehydrogenase ISP C-domain like"/>
    <property type="match status" value="1"/>
</dbReference>
<dbReference type="PANTHER" id="PTHR45444:SF3">
    <property type="entry name" value="XANTHINE DEHYDROGENASE"/>
    <property type="match status" value="1"/>
</dbReference>
<dbReference type="CDD" id="cd00207">
    <property type="entry name" value="fer2"/>
    <property type="match status" value="1"/>
</dbReference>
<dbReference type="PANTHER" id="PTHR45444">
    <property type="entry name" value="XANTHINE DEHYDROGENASE"/>
    <property type="match status" value="1"/>
</dbReference>
<dbReference type="PROSITE" id="PS00197">
    <property type="entry name" value="2FE2S_FER_1"/>
    <property type="match status" value="1"/>
</dbReference>
<dbReference type="Pfam" id="PF01799">
    <property type="entry name" value="Fer2_2"/>
    <property type="match status" value="1"/>
</dbReference>
<dbReference type="InterPro" id="IPR002888">
    <property type="entry name" value="2Fe-2S-bd"/>
</dbReference>
<proteinExistence type="predicted"/>
<evidence type="ECO:0000259" key="7">
    <source>
        <dbReference type="PROSITE" id="PS51387"/>
    </source>
</evidence>
<dbReference type="SUPFAM" id="SSF56176">
    <property type="entry name" value="FAD-binding/transporter-associated domain-like"/>
    <property type="match status" value="1"/>
</dbReference>
<dbReference type="EMBL" id="FWDM01000007">
    <property type="protein sequence ID" value="SLM10606.1"/>
    <property type="molecule type" value="Genomic_DNA"/>
</dbReference>
<evidence type="ECO:0000256" key="5">
    <source>
        <dbReference type="ARBA" id="ARBA00023004"/>
    </source>
</evidence>
<sequence>MALLYIKVNNAWRGLASAEGMPVLDVARGELGLTSTKEGCREGDCGACAVLVGEQIANTVRYRAVPSCLLALGELKGKHLLSLEGLIEGTEDGLTPVMRAFIEENASQCGFCTPGFIIALTSWLAEPQVPDLAGALRAVDGNLCRCTGYAAIRRAAARLVEQFRDLPLEPIARLKALVSAQVLPQSVLKFIEESKSSSLQTSVPNGATIGTGLDMAGHDNKKAVASTLDPAVIVGGGTDFYVRNPDPDEGFSPLLTRMIPEFALVEYRDEPQGQWLEIGAAVTVRDFFVSPLVQREIPGIGRFETMFASTLIRNLATVGGNIVNASPVADITSMLMALGAQLVIVPEARAYEPQAPIRLCPLEQFFLGYKKLDLRPGEVLKAIRIPAGANRKFSFEKASKRKNLDIAAVNTAIAFKIEEKHFKDVRISLGGVAPVPMLGTAAMEVLEGAPCNPADRKTLASLAMKTAQAASASISPISDVRGSADYRRRMVHQLMLAHFVRFFEASGIAEELFP</sequence>